<evidence type="ECO:0000313" key="3">
    <source>
        <dbReference type="Proteomes" id="UP000324133"/>
    </source>
</evidence>
<dbReference type="EMBL" id="VKKY01000002">
    <property type="protein sequence ID" value="KAA3437928.1"/>
    <property type="molecule type" value="Genomic_DNA"/>
</dbReference>
<organism evidence="2 3">
    <name type="scientific">Rufibacter hautae</name>
    <dbReference type="NCBI Taxonomy" id="2595005"/>
    <lineage>
        <taxon>Bacteria</taxon>
        <taxon>Pseudomonadati</taxon>
        <taxon>Bacteroidota</taxon>
        <taxon>Cytophagia</taxon>
        <taxon>Cytophagales</taxon>
        <taxon>Hymenobacteraceae</taxon>
        <taxon>Rufibacter</taxon>
    </lineage>
</organism>
<gene>
    <name evidence="2" type="ORF">FOA19_11635</name>
</gene>
<name>A0A5B6TCM9_9BACT</name>
<protein>
    <recommendedName>
        <fullName evidence="4">TonB C-terminal domain-containing protein</fullName>
    </recommendedName>
</protein>
<dbReference type="Proteomes" id="UP000324133">
    <property type="component" value="Unassembled WGS sequence"/>
</dbReference>
<evidence type="ECO:0000256" key="1">
    <source>
        <dbReference type="SAM" id="SignalP"/>
    </source>
</evidence>
<comment type="caution">
    <text evidence="2">The sequence shown here is derived from an EMBL/GenBank/DDBJ whole genome shotgun (WGS) entry which is preliminary data.</text>
</comment>
<accession>A0A5B6TCM9</accession>
<dbReference type="RefSeq" id="WP_149090991.1">
    <property type="nucleotide sequence ID" value="NZ_VKKY01000002.1"/>
</dbReference>
<evidence type="ECO:0008006" key="4">
    <source>
        <dbReference type="Google" id="ProtNLM"/>
    </source>
</evidence>
<reference evidence="2 3" key="1">
    <citation type="submission" date="2019-07" db="EMBL/GenBank/DDBJ databases">
        <title>Rufibacter sp. nov., isolated from lake sediment.</title>
        <authorList>
            <person name="Qu J.-H."/>
        </authorList>
    </citation>
    <scope>NUCLEOTIDE SEQUENCE [LARGE SCALE GENOMIC DNA]</scope>
    <source>
        <strain evidence="2 3">NBS58-1</strain>
    </source>
</reference>
<dbReference type="OrthoDB" id="1366312at2"/>
<dbReference type="AlphaFoldDB" id="A0A5B6TCM9"/>
<sequence length="242" mass="27906">MKVFKFVFLILISWNLQAQDTISTSIVNIEVYDYAEDSTVIGINPCKTAQKAAQRDISNNKYKLVLRNDGQGKSKTFSRILLKKYNIHCLVVDGKTSEFYDCYSSYVIPIIKIKFGEDIFERTKLEAKNLDKLGKGDRDVTYSKGYAGLIKLIYCEMDEKLIKKFNIKDYPIPYVTLFVNEAGEIYKNKIEFMANLEAEVELLRIISTFPKLEPATYDGIAINGTISFPVHFNKKYIKKYCR</sequence>
<keyword evidence="3" id="KW-1185">Reference proteome</keyword>
<evidence type="ECO:0000313" key="2">
    <source>
        <dbReference type="EMBL" id="KAA3437928.1"/>
    </source>
</evidence>
<feature type="chain" id="PRO_5022883701" description="TonB C-terminal domain-containing protein" evidence="1">
    <location>
        <begin position="19"/>
        <end position="242"/>
    </location>
</feature>
<feature type="signal peptide" evidence="1">
    <location>
        <begin position="1"/>
        <end position="18"/>
    </location>
</feature>
<keyword evidence="1" id="KW-0732">Signal</keyword>
<proteinExistence type="predicted"/>